<comment type="subcellular location">
    <subcellularLocation>
        <location evidence="1">Cytoplasm</location>
    </subcellularLocation>
</comment>
<keyword evidence="2" id="KW-0963">Cytoplasm</keyword>
<evidence type="ECO:0000313" key="7">
    <source>
        <dbReference type="EMBL" id="CAK08683.1"/>
    </source>
</evidence>
<dbReference type="KEGG" id="rle:RL3196"/>
<dbReference type="FunFam" id="1.10.10.10:FF:000163">
    <property type="entry name" value="MarR family transcriptional regulator"/>
    <property type="match status" value="1"/>
</dbReference>
<evidence type="ECO:0000256" key="5">
    <source>
        <dbReference type="ARBA" id="ARBA00023163"/>
    </source>
</evidence>
<dbReference type="GO" id="GO:0003677">
    <property type="term" value="F:DNA binding"/>
    <property type="evidence" value="ECO:0007669"/>
    <property type="project" value="UniProtKB-KW"/>
</dbReference>
<evidence type="ECO:0000313" key="8">
    <source>
        <dbReference type="Proteomes" id="UP000006575"/>
    </source>
</evidence>
<feature type="domain" description="HTH marR-type" evidence="6">
    <location>
        <begin position="52"/>
        <end position="182"/>
    </location>
</feature>
<dbReference type="GO" id="GO:0006950">
    <property type="term" value="P:response to stress"/>
    <property type="evidence" value="ECO:0007669"/>
    <property type="project" value="TreeGrafter"/>
</dbReference>
<gene>
    <name evidence="7" type="ordered locus">RL3196</name>
</gene>
<dbReference type="PRINTS" id="PR00598">
    <property type="entry name" value="HTHMARR"/>
</dbReference>
<reference evidence="7 8" key="1">
    <citation type="journal article" date="2006" name="Genome Biol.">
        <title>The genome of Rhizobium leguminosarum has recognizable core and accessory components.</title>
        <authorList>
            <person name="Young J.W."/>
            <person name="Crossman L.C."/>
            <person name="Johnston A.W.B."/>
            <person name="Thomson N.R."/>
            <person name="Ghazoui Z.F."/>
            <person name="Hull K.H."/>
            <person name="Wexler M."/>
            <person name="Curson A.R.J."/>
            <person name="Todd J.D."/>
            <person name="Poole P.S."/>
            <person name="Mauchline T.H."/>
            <person name="East A.K."/>
            <person name="Quail M.A."/>
            <person name="Churcher C."/>
            <person name="Arrowsmith C."/>
            <person name="Cherevach A."/>
            <person name="Chillingworth T."/>
            <person name="Clarke K."/>
            <person name="Cronin A."/>
            <person name="Davis P."/>
            <person name="Fraser A."/>
            <person name="Hance Z."/>
            <person name="Hauser H."/>
            <person name="Jagels K."/>
            <person name="Moule S."/>
            <person name="Mungall K."/>
            <person name="Norbertczak H."/>
            <person name="Rabbinowitsch E."/>
            <person name="Sanders M."/>
            <person name="Simmonds M."/>
            <person name="Whitehead S."/>
            <person name="Parkhill J."/>
        </authorList>
    </citation>
    <scope>NUCLEOTIDE SEQUENCE [LARGE SCALE GENOMIC DNA]</scope>
    <source>
        <strain evidence="8">DSM 114642 / LMG 32736 / 3841</strain>
    </source>
</reference>
<accession>Q1MEE3</accession>
<keyword evidence="5" id="KW-0804">Transcription</keyword>
<sequence length="192" mass="21630">MSAIYLCAIYLGFLVCRVNSLQTDRAQIILRSKESVMKDTTSNDLADVPKIDEMLCFSIYSASHAFNQLYRPLLDELELTYPQFLVMTALWARDDRTVKDLGETLFLDSSTLTPLLKRLENVGLVTRNRNPADERQVLLRLTEKGLALKSGASHVFDCIGKAVGLDAEAVSKIRDTIASLRDNIHKKDKHEN</sequence>
<dbReference type="InterPro" id="IPR000835">
    <property type="entry name" value="HTH_MarR-typ"/>
</dbReference>
<protein>
    <submittedName>
        <fullName evidence="7">MarR family transcriptional regulator</fullName>
    </submittedName>
</protein>
<evidence type="ECO:0000256" key="3">
    <source>
        <dbReference type="ARBA" id="ARBA00023015"/>
    </source>
</evidence>
<dbReference type="EnsemblBacteria" id="CAK08683">
    <property type="protein sequence ID" value="CAK08683"/>
    <property type="gene ID" value="RL3196"/>
</dbReference>
<dbReference type="InterPro" id="IPR036390">
    <property type="entry name" value="WH_DNA-bd_sf"/>
</dbReference>
<dbReference type="Pfam" id="PF22381">
    <property type="entry name" value="Staph_reg_Sar_Rot"/>
    <property type="match status" value="1"/>
</dbReference>
<dbReference type="AlphaFoldDB" id="Q1MEE3"/>
<dbReference type="PANTHER" id="PTHR33164:SF5">
    <property type="entry name" value="ORGANIC HYDROPEROXIDE RESISTANCE TRANSCRIPTIONAL REGULATOR"/>
    <property type="match status" value="1"/>
</dbReference>
<dbReference type="PANTHER" id="PTHR33164">
    <property type="entry name" value="TRANSCRIPTIONAL REGULATOR, MARR FAMILY"/>
    <property type="match status" value="1"/>
</dbReference>
<dbReference type="eggNOG" id="COG1846">
    <property type="taxonomic scope" value="Bacteria"/>
</dbReference>
<evidence type="ECO:0000256" key="2">
    <source>
        <dbReference type="ARBA" id="ARBA00022490"/>
    </source>
</evidence>
<dbReference type="HOGENOM" id="CLU_083287_3_0_5"/>
<dbReference type="Proteomes" id="UP000006575">
    <property type="component" value="Chromosome"/>
</dbReference>
<keyword evidence="8" id="KW-1185">Reference proteome</keyword>
<dbReference type="GO" id="GO:0005737">
    <property type="term" value="C:cytoplasm"/>
    <property type="evidence" value="ECO:0007669"/>
    <property type="project" value="UniProtKB-SubCell"/>
</dbReference>
<keyword evidence="3" id="KW-0805">Transcription regulation</keyword>
<keyword evidence="4" id="KW-0238">DNA-binding</keyword>
<dbReference type="GO" id="GO:0003700">
    <property type="term" value="F:DNA-binding transcription factor activity"/>
    <property type="evidence" value="ECO:0007669"/>
    <property type="project" value="InterPro"/>
</dbReference>
<dbReference type="PROSITE" id="PS50995">
    <property type="entry name" value="HTH_MARR_2"/>
    <property type="match status" value="1"/>
</dbReference>
<organism evidence="7 8">
    <name type="scientific">Rhizobium johnstonii (strain DSM 114642 / LMG 32736 / 3841)</name>
    <name type="common">Rhizobium leguminosarum bv. viciae</name>
    <dbReference type="NCBI Taxonomy" id="216596"/>
    <lineage>
        <taxon>Bacteria</taxon>
        <taxon>Pseudomonadati</taxon>
        <taxon>Pseudomonadota</taxon>
        <taxon>Alphaproteobacteria</taxon>
        <taxon>Hyphomicrobiales</taxon>
        <taxon>Rhizobiaceae</taxon>
        <taxon>Rhizobium/Agrobacterium group</taxon>
        <taxon>Rhizobium</taxon>
        <taxon>Rhizobium johnstonii</taxon>
    </lineage>
</organism>
<dbReference type="InterPro" id="IPR039422">
    <property type="entry name" value="MarR/SlyA-like"/>
</dbReference>
<dbReference type="EMBL" id="AM236080">
    <property type="protein sequence ID" value="CAK08683.1"/>
    <property type="molecule type" value="Genomic_DNA"/>
</dbReference>
<dbReference type="InterPro" id="IPR055166">
    <property type="entry name" value="Transc_reg_Sar_Rot_HTH"/>
</dbReference>
<evidence type="ECO:0000256" key="1">
    <source>
        <dbReference type="ARBA" id="ARBA00004496"/>
    </source>
</evidence>
<dbReference type="Gene3D" id="1.10.10.10">
    <property type="entry name" value="Winged helix-like DNA-binding domain superfamily/Winged helix DNA-binding domain"/>
    <property type="match status" value="1"/>
</dbReference>
<dbReference type="SUPFAM" id="SSF46785">
    <property type="entry name" value="Winged helix' DNA-binding domain"/>
    <property type="match status" value="1"/>
</dbReference>
<dbReference type="SMART" id="SM00347">
    <property type="entry name" value="HTH_MARR"/>
    <property type="match status" value="1"/>
</dbReference>
<evidence type="ECO:0000256" key="4">
    <source>
        <dbReference type="ARBA" id="ARBA00023125"/>
    </source>
</evidence>
<proteinExistence type="predicted"/>
<name>Q1MEE3_RHIJ3</name>
<dbReference type="InterPro" id="IPR036388">
    <property type="entry name" value="WH-like_DNA-bd_sf"/>
</dbReference>
<evidence type="ECO:0000259" key="6">
    <source>
        <dbReference type="PROSITE" id="PS50995"/>
    </source>
</evidence>